<gene>
    <name evidence="3" type="ORF">EDB81DRAFT_918697</name>
</gene>
<dbReference type="AlphaFoldDB" id="A0A9P9FLR7"/>
<feature type="transmembrane region" description="Helical" evidence="2">
    <location>
        <begin position="279"/>
        <end position="303"/>
    </location>
</feature>
<protein>
    <submittedName>
        <fullName evidence="3">Uncharacterized protein</fullName>
    </submittedName>
</protein>
<dbReference type="OrthoDB" id="4582561at2759"/>
<evidence type="ECO:0000256" key="1">
    <source>
        <dbReference type="SAM" id="MobiDB-lite"/>
    </source>
</evidence>
<accession>A0A9P9FLR7</accession>
<keyword evidence="2" id="KW-1133">Transmembrane helix</keyword>
<organism evidence="3 4">
    <name type="scientific">Dactylonectria macrodidyma</name>
    <dbReference type="NCBI Taxonomy" id="307937"/>
    <lineage>
        <taxon>Eukaryota</taxon>
        <taxon>Fungi</taxon>
        <taxon>Dikarya</taxon>
        <taxon>Ascomycota</taxon>
        <taxon>Pezizomycotina</taxon>
        <taxon>Sordariomycetes</taxon>
        <taxon>Hypocreomycetidae</taxon>
        <taxon>Hypocreales</taxon>
        <taxon>Nectriaceae</taxon>
        <taxon>Dactylonectria</taxon>
    </lineage>
</organism>
<comment type="caution">
    <text evidence="3">The sequence shown here is derived from an EMBL/GenBank/DDBJ whole genome shotgun (WGS) entry which is preliminary data.</text>
</comment>
<name>A0A9P9FLR7_9HYPO</name>
<keyword evidence="4" id="KW-1185">Reference proteome</keyword>
<evidence type="ECO:0000256" key="2">
    <source>
        <dbReference type="SAM" id="Phobius"/>
    </source>
</evidence>
<feature type="transmembrane region" description="Helical" evidence="2">
    <location>
        <begin position="315"/>
        <end position="333"/>
    </location>
</feature>
<keyword evidence="2" id="KW-0812">Transmembrane</keyword>
<feature type="transmembrane region" description="Helical" evidence="2">
    <location>
        <begin position="518"/>
        <end position="542"/>
    </location>
</feature>
<dbReference type="Proteomes" id="UP000738349">
    <property type="component" value="Unassembled WGS sequence"/>
</dbReference>
<feature type="transmembrane region" description="Helical" evidence="2">
    <location>
        <begin position="186"/>
        <end position="211"/>
    </location>
</feature>
<feature type="transmembrane region" description="Helical" evidence="2">
    <location>
        <begin position="484"/>
        <end position="506"/>
    </location>
</feature>
<proteinExistence type="predicted"/>
<keyword evidence="2" id="KW-0472">Membrane</keyword>
<evidence type="ECO:0000313" key="3">
    <source>
        <dbReference type="EMBL" id="KAH7166324.1"/>
    </source>
</evidence>
<sequence length="587" mass="65029">MAEYDYRFRNMTDYNYTHSTPTDWQAWHDAYFDRVGGVLRANGEWIRLLNSGRTMEGWAMPNCTRTCGNATAMFSSPENVWNCIALATVTMEVVRGNKTVHPDNLQRMDDIFDLGGSLEAFDKLHVFTSVQQCFWQSCSDSKYGRCAPGLQRFRCDRINSDNIGDFASVINRPYCRDAVLGIDSDIAGPGVLVAFMIQIGLVLIFAGLFWVTYLSSTPFETAVGSSKCPGGIQLASQQPSGSLLKDSSRAASIINRKTAGRFALAAHSTVSDLQEAQTAFGLTIGAIFLLAFCGRGTFGLANVTSVFSYTINRDIAYGLLAVGTCSVVFLQLCLQRVGKREKYKLAPMVISWILMSVAHGSESQGSWANPDGFLENLRENAAVEDCGNNPGPMSYCLGPALQGPDESQQFFDRTKRLIWAVHILFIIVLHEELKRHFDSKPSRIPTGELKYNTSWLNRWLRISARFAITNGPERRRRILHFSKLLATNLLGLITLVICLIDVVNAFKKIKKINADKQSWAFGQLVATAVWIPVVVRLVNYIIVGPEKGIEARIHSQLQVSRVGNVAVPSQEQPGDDSDEAQSLPLLA</sequence>
<reference evidence="3" key="1">
    <citation type="journal article" date="2021" name="Nat. Commun.">
        <title>Genetic determinants of endophytism in the Arabidopsis root mycobiome.</title>
        <authorList>
            <person name="Mesny F."/>
            <person name="Miyauchi S."/>
            <person name="Thiergart T."/>
            <person name="Pickel B."/>
            <person name="Atanasova L."/>
            <person name="Karlsson M."/>
            <person name="Huettel B."/>
            <person name="Barry K.W."/>
            <person name="Haridas S."/>
            <person name="Chen C."/>
            <person name="Bauer D."/>
            <person name="Andreopoulos W."/>
            <person name="Pangilinan J."/>
            <person name="LaButti K."/>
            <person name="Riley R."/>
            <person name="Lipzen A."/>
            <person name="Clum A."/>
            <person name="Drula E."/>
            <person name="Henrissat B."/>
            <person name="Kohler A."/>
            <person name="Grigoriev I.V."/>
            <person name="Martin F.M."/>
            <person name="Hacquard S."/>
        </authorList>
    </citation>
    <scope>NUCLEOTIDE SEQUENCE</scope>
    <source>
        <strain evidence="3">MPI-CAGE-AT-0147</strain>
    </source>
</reference>
<dbReference type="EMBL" id="JAGMUV010000003">
    <property type="protein sequence ID" value="KAH7166324.1"/>
    <property type="molecule type" value="Genomic_DNA"/>
</dbReference>
<evidence type="ECO:0000313" key="4">
    <source>
        <dbReference type="Proteomes" id="UP000738349"/>
    </source>
</evidence>
<feature type="region of interest" description="Disordered" evidence="1">
    <location>
        <begin position="567"/>
        <end position="587"/>
    </location>
</feature>